<evidence type="ECO:0000256" key="3">
    <source>
        <dbReference type="ARBA" id="ARBA00022471"/>
    </source>
</evidence>
<keyword evidence="7" id="KW-1133">Transmembrane helix</keyword>
<sequence>MNSPKRNFIYILCSILTTISITVASFNSSEPLQPDGIFVSYATLSIYNCNNFSMGVHCKSGDKDIGFRVVNKGGLYEYRVRIGLQKTTLFFCGFSHGKIKKGIFDLYDASRDSDRCNKCTWKAVGNGIYGYTDKPHQAVLFYKWIK</sequence>
<dbReference type="Pfam" id="PF05938">
    <property type="entry name" value="Self-incomp_S1"/>
    <property type="match status" value="1"/>
</dbReference>
<dbReference type="EMBL" id="HG994370">
    <property type="protein sequence ID" value="CAF2055755.1"/>
    <property type="molecule type" value="Genomic_DNA"/>
</dbReference>
<keyword evidence="3 6" id="KW-0713">Self-incompatibility</keyword>
<comment type="similarity">
    <text evidence="2 6">Belongs to the plant self-incompatibility (S1) protein family.</text>
</comment>
<keyword evidence="5" id="KW-0732">Signal</keyword>
<evidence type="ECO:0000313" key="8">
    <source>
        <dbReference type="EMBL" id="CAF2055755.1"/>
    </source>
</evidence>
<evidence type="ECO:0000256" key="4">
    <source>
        <dbReference type="ARBA" id="ARBA00022525"/>
    </source>
</evidence>
<evidence type="ECO:0000256" key="7">
    <source>
        <dbReference type="SAM" id="Phobius"/>
    </source>
</evidence>
<dbReference type="SMR" id="A0A078GLB6"/>
<keyword evidence="10" id="KW-1185">Reference proteome</keyword>
<dbReference type="InterPro" id="IPR010264">
    <property type="entry name" value="Self-incomp_S1"/>
</dbReference>
<evidence type="ECO:0000256" key="2">
    <source>
        <dbReference type="ARBA" id="ARBA00005581"/>
    </source>
</evidence>
<dbReference type="EMBL" id="LK032184">
    <property type="protein sequence ID" value="CDY26014.1"/>
    <property type="molecule type" value="Genomic_DNA"/>
</dbReference>
<dbReference type="Gramene" id="CDY26014">
    <property type="protein sequence ID" value="CDY26014"/>
    <property type="gene ID" value="GSBRNA2T00033552001"/>
</dbReference>
<proteinExistence type="inferred from homology"/>
<reference evidence="8" key="3">
    <citation type="submission" date="2021-01" db="EMBL/GenBank/DDBJ databases">
        <authorList>
            <consortium name="Genoscope - CEA"/>
            <person name="William W."/>
        </authorList>
    </citation>
    <scope>NUCLEOTIDE SEQUENCE</scope>
</reference>
<evidence type="ECO:0000313" key="9">
    <source>
        <dbReference type="EMBL" id="CDY26014.1"/>
    </source>
</evidence>
<dbReference type="GO" id="GO:0005576">
    <property type="term" value="C:extracellular region"/>
    <property type="evidence" value="ECO:0007669"/>
    <property type="project" value="UniProtKB-SubCell"/>
</dbReference>
<dbReference type="PANTHER" id="PTHR31232">
    <property type="match status" value="1"/>
</dbReference>
<dbReference type="OMA" id="GERYEWH"/>
<dbReference type="PANTHER" id="PTHR31232:SF114">
    <property type="entry name" value="S-PROTEIN HOMOLOG"/>
    <property type="match status" value="1"/>
</dbReference>
<keyword evidence="4 6" id="KW-0964">Secreted</keyword>
<dbReference type="GO" id="GO:0060320">
    <property type="term" value="P:rejection of self pollen"/>
    <property type="evidence" value="ECO:0007669"/>
    <property type="project" value="UniProtKB-KW"/>
</dbReference>
<protein>
    <recommendedName>
        <fullName evidence="6">S-protein homolog</fullName>
    </recommendedName>
</protein>
<reference evidence="9 10" key="1">
    <citation type="journal article" date="2014" name="Science">
        <title>Plant genetics. Early allopolyploid evolution in the post-Neolithic Brassica napus oilseed genome.</title>
        <authorList>
            <person name="Chalhoub B."/>
            <person name="Denoeud F."/>
            <person name="Liu S."/>
            <person name="Parkin I.A."/>
            <person name="Tang H."/>
            <person name="Wang X."/>
            <person name="Chiquet J."/>
            <person name="Belcram H."/>
            <person name="Tong C."/>
            <person name="Samans B."/>
            <person name="Correa M."/>
            <person name="Da Silva C."/>
            <person name="Just J."/>
            <person name="Falentin C."/>
            <person name="Koh C.S."/>
            <person name="Le Clainche I."/>
            <person name="Bernard M."/>
            <person name="Bento P."/>
            <person name="Noel B."/>
            <person name="Labadie K."/>
            <person name="Alberti A."/>
            <person name="Charles M."/>
            <person name="Arnaud D."/>
            <person name="Guo H."/>
            <person name="Daviaud C."/>
            <person name="Alamery S."/>
            <person name="Jabbari K."/>
            <person name="Zhao M."/>
            <person name="Edger P.P."/>
            <person name="Chelaifa H."/>
            <person name="Tack D."/>
            <person name="Lassalle G."/>
            <person name="Mestiri I."/>
            <person name="Schnel N."/>
            <person name="Le Paslier M.C."/>
            <person name="Fan G."/>
            <person name="Renault V."/>
            <person name="Bayer P.E."/>
            <person name="Golicz A.A."/>
            <person name="Manoli S."/>
            <person name="Lee T.H."/>
            <person name="Thi V.H."/>
            <person name="Chalabi S."/>
            <person name="Hu Q."/>
            <person name="Fan C."/>
            <person name="Tollenaere R."/>
            <person name="Lu Y."/>
            <person name="Battail C."/>
            <person name="Shen J."/>
            <person name="Sidebottom C.H."/>
            <person name="Wang X."/>
            <person name="Canaguier A."/>
            <person name="Chauveau A."/>
            <person name="Berard A."/>
            <person name="Deniot G."/>
            <person name="Guan M."/>
            <person name="Liu Z."/>
            <person name="Sun F."/>
            <person name="Lim Y.P."/>
            <person name="Lyons E."/>
            <person name="Town C.D."/>
            <person name="Bancroft I."/>
            <person name="Wang X."/>
            <person name="Meng J."/>
            <person name="Ma J."/>
            <person name="Pires J.C."/>
            <person name="King G.J."/>
            <person name="Brunel D."/>
            <person name="Delourme R."/>
            <person name="Renard M."/>
            <person name="Aury J.M."/>
            <person name="Adams K.L."/>
            <person name="Batley J."/>
            <person name="Snowdon R.J."/>
            <person name="Tost J."/>
            <person name="Edwards D."/>
            <person name="Zhou Y."/>
            <person name="Hua W."/>
            <person name="Sharpe A.G."/>
            <person name="Paterson A.H."/>
            <person name="Guan C."/>
            <person name="Wincker P."/>
        </authorList>
    </citation>
    <scope>NUCLEOTIDE SEQUENCE [LARGE SCALE GENOMIC DNA]</scope>
    <source>
        <strain evidence="10">cv. Darmor-bzh</strain>
    </source>
</reference>
<dbReference type="Proteomes" id="UP001295469">
    <property type="component" value="Chromosome C06"/>
</dbReference>
<dbReference type="AlphaFoldDB" id="A0A078GLB6"/>
<keyword evidence="7" id="KW-0812">Transmembrane</keyword>
<feature type="transmembrane region" description="Helical" evidence="7">
    <location>
        <begin position="7"/>
        <end position="26"/>
    </location>
</feature>
<accession>A0A078GLB6</accession>
<name>A0A078GLB6_BRANA</name>
<evidence type="ECO:0000256" key="6">
    <source>
        <dbReference type="RuleBase" id="RU367044"/>
    </source>
</evidence>
<dbReference type="PaxDb" id="3708-A0A078GLB6"/>
<organism evidence="9 10">
    <name type="scientific">Brassica napus</name>
    <name type="common">Rape</name>
    <dbReference type="NCBI Taxonomy" id="3708"/>
    <lineage>
        <taxon>Eukaryota</taxon>
        <taxon>Viridiplantae</taxon>
        <taxon>Streptophyta</taxon>
        <taxon>Embryophyta</taxon>
        <taxon>Tracheophyta</taxon>
        <taxon>Spermatophyta</taxon>
        <taxon>Magnoliopsida</taxon>
        <taxon>eudicotyledons</taxon>
        <taxon>Gunneridae</taxon>
        <taxon>Pentapetalae</taxon>
        <taxon>rosids</taxon>
        <taxon>malvids</taxon>
        <taxon>Brassicales</taxon>
        <taxon>Brassicaceae</taxon>
        <taxon>Brassiceae</taxon>
        <taxon>Brassica</taxon>
    </lineage>
</organism>
<evidence type="ECO:0000313" key="10">
    <source>
        <dbReference type="Proteomes" id="UP000028999"/>
    </source>
</evidence>
<evidence type="ECO:0000256" key="5">
    <source>
        <dbReference type="ARBA" id="ARBA00022729"/>
    </source>
</evidence>
<dbReference type="Proteomes" id="UP000028999">
    <property type="component" value="Unassembled WGS sequence"/>
</dbReference>
<evidence type="ECO:0000256" key="1">
    <source>
        <dbReference type="ARBA" id="ARBA00004613"/>
    </source>
</evidence>
<keyword evidence="7" id="KW-0472">Membrane</keyword>
<gene>
    <name evidence="9" type="primary">BnaC06g06100D</name>
    <name evidence="8" type="ORF">DARMORV10_C06P08760.1</name>
    <name evidence="9" type="ORF">GSBRNA2T00033552001</name>
</gene>
<comment type="subcellular location">
    <subcellularLocation>
        <location evidence="1 6">Secreted</location>
    </subcellularLocation>
</comment>
<reference evidence="9" key="2">
    <citation type="submission" date="2014-06" db="EMBL/GenBank/DDBJ databases">
        <authorList>
            <person name="Genoscope - CEA"/>
        </authorList>
    </citation>
    <scope>NUCLEOTIDE SEQUENCE</scope>
</reference>